<dbReference type="RefSeq" id="WP_057769979.1">
    <property type="nucleotide sequence ID" value="NZ_JQAT01000004.1"/>
</dbReference>
<gene>
    <name evidence="1" type="ORF">IV38_GL001697</name>
    <name evidence="2" type="ORF">IV40_GL001518</name>
</gene>
<evidence type="ECO:0000313" key="4">
    <source>
        <dbReference type="Proteomes" id="UP000051751"/>
    </source>
</evidence>
<evidence type="ECO:0000313" key="1">
    <source>
        <dbReference type="EMBL" id="KRN28243.1"/>
    </source>
</evidence>
<dbReference type="EMBL" id="JQAT01000004">
    <property type="protein sequence ID" value="KRN28243.1"/>
    <property type="molecule type" value="Genomic_DNA"/>
</dbReference>
<dbReference type="PATRIC" id="fig|81857.3.peg.1707"/>
<proteinExistence type="predicted"/>
<dbReference type="Proteomes" id="UP000051751">
    <property type="component" value="Unassembled WGS sequence"/>
</dbReference>
<comment type="caution">
    <text evidence="1">The sequence shown here is derived from an EMBL/GenBank/DDBJ whole genome shotgun (WGS) entry which is preliminary data.</text>
</comment>
<reference evidence="3 4" key="1">
    <citation type="journal article" date="2015" name="Genome Announc.">
        <title>Expanding the biotechnology potential of lactobacilli through comparative genomics of 213 strains and associated genera.</title>
        <authorList>
            <person name="Sun Z."/>
            <person name="Harris H.M."/>
            <person name="McCann A."/>
            <person name="Guo C."/>
            <person name="Argimon S."/>
            <person name="Zhang W."/>
            <person name="Yang X."/>
            <person name="Jeffery I.B."/>
            <person name="Cooney J.C."/>
            <person name="Kagawa T.F."/>
            <person name="Liu W."/>
            <person name="Song Y."/>
            <person name="Salvetti E."/>
            <person name="Wrobel A."/>
            <person name="Rasinkangas P."/>
            <person name="Parkhill J."/>
            <person name="Rea M.C."/>
            <person name="O'Sullivan O."/>
            <person name="Ritari J."/>
            <person name="Douillard F.P."/>
            <person name="Paul Ross R."/>
            <person name="Yang R."/>
            <person name="Briner A.E."/>
            <person name="Felis G.E."/>
            <person name="de Vos W.M."/>
            <person name="Barrangou R."/>
            <person name="Klaenhammer T.R."/>
            <person name="Caufield P.W."/>
            <person name="Cui Y."/>
            <person name="Zhang H."/>
            <person name="O'Toole P.W."/>
        </authorList>
    </citation>
    <scope>NUCLEOTIDE SEQUENCE [LARGE SCALE GENOMIC DNA]</scope>
    <source>
        <strain evidence="1 4">ATCC BAA-66</strain>
        <strain evidence="2 3">DSM 13344</strain>
    </source>
</reference>
<keyword evidence="3" id="KW-1185">Reference proteome</keyword>
<accession>A0A0R2FI11</accession>
<sequence length="263" mass="31593">MYLSQKSRFVLLLAGNHRTDDPFFTASFWRERYRIHVQWYLVHLQRQQLLEVRTVQDASFYEWTQAGARVARDAAYLTGAYRRYVPGVVDLKTLRRVREQHAQLCDWQLVQWLLKNAEERALAQHQYEQLLLLKKHRLRLYQSLHLPKKSLRVLLQIMVTEMEALTFQKEQPSLAHYLSTYELQKVQELLEQLDLTLDDFMVLFGQFLDQQKLSIETPMTHFEMMSFVGFELVQNYDGLQELYQRIRERLLRPRNDTLDRAAE</sequence>
<evidence type="ECO:0000313" key="3">
    <source>
        <dbReference type="Proteomes" id="UP000051645"/>
    </source>
</evidence>
<name>A0A0R2FI11_9LACO</name>
<protein>
    <submittedName>
        <fullName evidence="1">Uncharacterized protein</fullName>
    </submittedName>
</protein>
<organism evidence="1 4">
    <name type="scientific">Lactobacillus selangorensis</name>
    <dbReference type="NCBI Taxonomy" id="81857"/>
    <lineage>
        <taxon>Bacteria</taxon>
        <taxon>Bacillati</taxon>
        <taxon>Bacillota</taxon>
        <taxon>Bacilli</taxon>
        <taxon>Lactobacillales</taxon>
        <taxon>Lactobacillaceae</taxon>
        <taxon>Lactobacillus</taxon>
    </lineage>
</organism>
<evidence type="ECO:0000313" key="2">
    <source>
        <dbReference type="EMBL" id="KRN30881.1"/>
    </source>
</evidence>
<dbReference type="Proteomes" id="UP000051645">
    <property type="component" value="Unassembled WGS sequence"/>
</dbReference>
<dbReference type="EMBL" id="JQAZ01000005">
    <property type="protein sequence ID" value="KRN30881.1"/>
    <property type="molecule type" value="Genomic_DNA"/>
</dbReference>
<dbReference type="AlphaFoldDB" id="A0A0R2FI11"/>